<feature type="compositionally biased region" description="Basic and acidic residues" evidence="6">
    <location>
        <begin position="1"/>
        <end position="12"/>
    </location>
</feature>
<dbReference type="Pfam" id="PF07690">
    <property type="entry name" value="MFS_1"/>
    <property type="match status" value="1"/>
</dbReference>
<keyword evidence="5 7" id="KW-0472">Membrane</keyword>
<dbReference type="PANTHER" id="PTHR23504:SF15">
    <property type="entry name" value="MAJOR FACILITATOR SUPERFAMILY (MFS) PROFILE DOMAIN-CONTAINING PROTEIN"/>
    <property type="match status" value="1"/>
</dbReference>
<dbReference type="AlphaFoldDB" id="A0A8H7Y3M9"/>
<reference evidence="9" key="1">
    <citation type="submission" date="2021-02" db="EMBL/GenBank/DDBJ databases">
        <title>Psilocybe cubensis genome.</title>
        <authorList>
            <person name="Mckernan K.J."/>
            <person name="Crawford S."/>
            <person name="Trippe A."/>
            <person name="Kane L.T."/>
            <person name="Mclaughlin S."/>
        </authorList>
    </citation>
    <scope>NUCLEOTIDE SEQUENCE [LARGE SCALE GENOMIC DNA]</scope>
    <source>
        <strain evidence="9">MGC-MH-2018</strain>
    </source>
</reference>
<dbReference type="PANTHER" id="PTHR23504">
    <property type="entry name" value="MAJOR FACILITATOR SUPERFAMILY DOMAIN-CONTAINING PROTEIN 10"/>
    <property type="match status" value="1"/>
</dbReference>
<feature type="region of interest" description="Disordered" evidence="6">
    <location>
        <begin position="269"/>
        <end position="288"/>
    </location>
</feature>
<dbReference type="PRINTS" id="PR01035">
    <property type="entry name" value="TCRTETA"/>
</dbReference>
<dbReference type="InterPro" id="IPR001958">
    <property type="entry name" value="Tet-R_TetA/multi-R_MdtG-like"/>
</dbReference>
<evidence type="ECO:0000256" key="6">
    <source>
        <dbReference type="SAM" id="MobiDB-lite"/>
    </source>
</evidence>
<sequence>MQLDANDERSLANDEASTADDDQYNEKPTPLPVLPLISLFLIQMAEPITAAVIYPFINQFVRETGITGGDEKKTGYYAGMIESAFFLAECLTVVQWGYLSDRYGRRPILLCAPVGLAFAMLVFGSSTTFWPLVLSRCMQGVFNGNIGVTKTSIAELTDASNRGDAYAYQPIVWSLGVTTAPIIGGMLSNPATRWPDSLGRIRYLRTHPYFLPCFVAALFAMGTFVFVYFGMIETLPSLVAKEKALKRLHDIDNTIECADATEESRLLGDRQSYGTESEASTSRLGDTTSPPTGVLEVIFTRPILLTLLNHAFLTLLEMSYSALLPLVYSTPIEFNGLGLDPFRIGSILATFGFCNSILQANMLGKLIRKYGARRLYRVSFSCILGCFTMYPVMHYFAQRAGRVNGFVAVCIALQLSFQTMIYMAYGSLQVLIVEAVPEGGPMGTVNGVAQMLGCAMRTIAPTFASSLFSISLQKKLAGGDMVYYVLIAITVVGIRCSALLPNKRARGRHRARP</sequence>
<feature type="transmembrane region" description="Helical" evidence="7">
    <location>
        <begin position="171"/>
        <end position="188"/>
    </location>
</feature>
<feature type="transmembrane region" description="Helical" evidence="7">
    <location>
        <begin position="209"/>
        <end position="231"/>
    </location>
</feature>
<evidence type="ECO:0000256" key="5">
    <source>
        <dbReference type="ARBA" id="ARBA00023136"/>
    </source>
</evidence>
<feature type="region of interest" description="Disordered" evidence="6">
    <location>
        <begin position="1"/>
        <end position="27"/>
    </location>
</feature>
<feature type="transmembrane region" description="Helical" evidence="7">
    <location>
        <begin position="481"/>
        <end position="500"/>
    </location>
</feature>
<proteinExistence type="predicted"/>
<keyword evidence="4 7" id="KW-1133">Transmembrane helix</keyword>
<feature type="domain" description="Major facilitator superfamily (MFS) profile" evidence="8">
    <location>
        <begin position="35"/>
        <end position="505"/>
    </location>
</feature>
<evidence type="ECO:0000313" key="9">
    <source>
        <dbReference type="EMBL" id="KAG5170563.1"/>
    </source>
</evidence>
<organism evidence="9">
    <name type="scientific">Psilocybe cubensis</name>
    <name type="common">Psychedelic mushroom</name>
    <name type="synonym">Stropharia cubensis</name>
    <dbReference type="NCBI Taxonomy" id="181762"/>
    <lineage>
        <taxon>Eukaryota</taxon>
        <taxon>Fungi</taxon>
        <taxon>Dikarya</taxon>
        <taxon>Basidiomycota</taxon>
        <taxon>Agaricomycotina</taxon>
        <taxon>Agaricomycetes</taxon>
        <taxon>Agaricomycetidae</taxon>
        <taxon>Agaricales</taxon>
        <taxon>Agaricineae</taxon>
        <taxon>Strophariaceae</taxon>
        <taxon>Psilocybe</taxon>
    </lineage>
</organism>
<feature type="transmembrane region" description="Helical" evidence="7">
    <location>
        <begin position="375"/>
        <end position="393"/>
    </location>
</feature>
<dbReference type="Gene3D" id="1.20.1250.20">
    <property type="entry name" value="MFS general substrate transporter like domains"/>
    <property type="match status" value="1"/>
</dbReference>
<keyword evidence="2" id="KW-0813">Transport</keyword>
<feature type="transmembrane region" description="Helical" evidence="7">
    <location>
        <begin position="108"/>
        <end position="133"/>
    </location>
</feature>
<gene>
    <name evidence="9" type="ORF">JR316_004952</name>
</gene>
<name>A0A8H7Y3M9_PSICU</name>
<evidence type="ECO:0000259" key="8">
    <source>
        <dbReference type="PROSITE" id="PS50850"/>
    </source>
</evidence>
<evidence type="ECO:0000256" key="1">
    <source>
        <dbReference type="ARBA" id="ARBA00004141"/>
    </source>
</evidence>
<evidence type="ECO:0000256" key="4">
    <source>
        <dbReference type="ARBA" id="ARBA00022989"/>
    </source>
</evidence>
<accession>A0A8H7Y3M9</accession>
<dbReference type="InterPro" id="IPR011701">
    <property type="entry name" value="MFS"/>
</dbReference>
<comment type="caution">
    <text evidence="9">The sequence shown here is derived from an EMBL/GenBank/DDBJ whole genome shotgun (WGS) entry which is preliminary data.</text>
</comment>
<dbReference type="OrthoDB" id="419616at2759"/>
<dbReference type="EMBL" id="JAFIQS010000004">
    <property type="protein sequence ID" value="KAG5170563.1"/>
    <property type="molecule type" value="Genomic_DNA"/>
</dbReference>
<feature type="transmembrane region" description="Helical" evidence="7">
    <location>
        <begin position="405"/>
        <end position="425"/>
    </location>
</feature>
<keyword evidence="3 7" id="KW-0812">Transmembrane</keyword>
<dbReference type="GO" id="GO:0022857">
    <property type="term" value="F:transmembrane transporter activity"/>
    <property type="evidence" value="ECO:0007669"/>
    <property type="project" value="InterPro"/>
</dbReference>
<evidence type="ECO:0000256" key="2">
    <source>
        <dbReference type="ARBA" id="ARBA00022448"/>
    </source>
</evidence>
<feature type="compositionally biased region" description="Polar residues" evidence="6">
    <location>
        <begin position="272"/>
        <end position="288"/>
    </location>
</feature>
<evidence type="ECO:0000256" key="3">
    <source>
        <dbReference type="ARBA" id="ARBA00022692"/>
    </source>
</evidence>
<dbReference type="PROSITE" id="PS50850">
    <property type="entry name" value="MFS"/>
    <property type="match status" value="1"/>
</dbReference>
<evidence type="ECO:0000256" key="7">
    <source>
        <dbReference type="SAM" id="Phobius"/>
    </source>
</evidence>
<dbReference type="SUPFAM" id="SSF103473">
    <property type="entry name" value="MFS general substrate transporter"/>
    <property type="match status" value="1"/>
</dbReference>
<dbReference type="InterPro" id="IPR036259">
    <property type="entry name" value="MFS_trans_sf"/>
</dbReference>
<comment type="subcellular location">
    <subcellularLocation>
        <location evidence="1">Membrane</location>
        <topology evidence="1">Multi-pass membrane protein</topology>
    </subcellularLocation>
</comment>
<protein>
    <recommendedName>
        <fullName evidence="8">Major facilitator superfamily (MFS) profile domain-containing protein</fullName>
    </recommendedName>
</protein>
<dbReference type="CDD" id="cd17330">
    <property type="entry name" value="MFS_SLC46_TetA_like"/>
    <property type="match status" value="1"/>
</dbReference>
<dbReference type="InterPro" id="IPR020846">
    <property type="entry name" value="MFS_dom"/>
</dbReference>
<dbReference type="GO" id="GO:0016020">
    <property type="term" value="C:membrane"/>
    <property type="evidence" value="ECO:0007669"/>
    <property type="project" value="UniProtKB-SubCell"/>
</dbReference>